<accession>A0A4S4DTP0</accession>
<reference evidence="11 12" key="1">
    <citation type="journal article" date="2018" name="Proc. Natl. Acad. Sci. U.S.A.">
        <title>Draft genome sequence of Camellia sinensis var. sinensis provides insights into the evolution of the tea genome and tea quality.</title>
        <authorList>
            <person name="Wei C."/>
            <person name="Yang H."/>
            <person name="Wang S."/>
            <person name="Zhao J."/>
            <person name="Liu C."/>
            <person name="Gao L."/>
            <person name="Xia E."/>
            <person name="Lu Y."/>
            <person name="Tai Y."/>
            <person name="She G."/>
            <person name="Sun J."/>
            <person name="Cao H."/>
            <person name="Tong W."/>
            <person name="Gao Q."/>
            <person name="Li Y."/>
            <person name="Deng W."/>
            <person name="Jiang X."/>
            <person name="Wang W."/>
            <person name="Chen Q."/>
            <person name="Zhang S."/>
            <person name="Li H."/>
            <person name="Wu J."/>
            <person name="Wang P."/>
            <person name="Li P."/>
            <person name="Shi C."/>
            <person name="Zheng F."/>
            <person name="Jian J."/>
            <person name="Huang B."/>
            <person name="Shan D."/>
            <person name="Shi M."/>
            <person name="Fang C."/>
            <person name="Yue Y."/>
            <person name="Li F."/>
            <person name="Li D."/>
            <person name="Wei S."/>
            <person name="Han B."/>
            <person name="Jiang C."/>
            <person name="Yin Y."/>
            <person name="Xia T."/>
            <person name="Zhang Z."/>
            <person name="Bennetzen J.L."/>
            <person name="Zhao S."/>
            <person name="Wan X."/>
        </authorList>
    </citation>
    <scope>NUCLEOTIDE SEQUENCE [LARGE SCALE GENOMIC DNA]</scope>
    <source>
        <strain evidence="12">cv. Shuchazao</strain>
        <tissue evidence="11">Leaf</tissue>
    </source>
</reference>
<dbReference type="GO" id="GO:0005794">
    <property type="term" value="C:Golgi apparatus"/>
    <property type="evidence" value="ECO:0007669"/>
    <property type="project" value="TreeGrafter"/>
</dbReference>
<keyword evidence="6 8" id="KW-1133">Transmembrane helix</keyword>
<evidence type="ECO:0000256" key="3">
    <source>
        <dbReference type="ARBA" id="ARBA00022692"/>
    </source>
</evidence>
<feature type="domain" description="Trichome birefringence-like N-terminal" evidence="10">
    <location>
        <begin position="91"/>
        <end position="143"/>
    </location>
</feature>
<evidence type="ECO:0000313" key="12">
    <source>
        <dbReference type="Proteomes" id="UP000306102"/>
    </source>
</evidence>
<comment type="caution">
    <text evidence="11">The sequence shown here is derived from an EMBL/GenBank/DDBJ whole genome shotgun (WGS) entry which is preliminary data.</text>
</comment>
<evidence type="ECO:0000256" key="2">
    <source>
        <dbReference type="ARBA" id="ARBA00007727"/>
    </source>
</evidence>
<keyword evidence="5" id="KW-0735">Signal-anchor</keyword>
<comment type="subcellular location">
    <subcellularLocation>
        <location evidence="1">Membrane</location>
        <topology evidence="1">Single-pass membrane protein</topology>
    </subcellularLocation>
</comment>
<evidence type="ECO:0000259" key="10">
    <source>
        <dbReference type="Pfam" id="PF14416"/>
    </source>
</evidence>
<feature type="domain" description="Trichome birefringence-like C-terminal" evidence="9">
    <location>
        <begin position="192"/>
        <end position="457"/>
    </location>
</feature>
<dbReference type="InterPro" id="IPR003697">
    <property type="entry name" value="Maf-like"/>
</dbReference>
<dbReference type="GO" id="GO:0016020">
    <property type="term" value="C:membrane"/>
    <property type="evidence" value="ECO:0007669"/>
    <property type="project" value="UniProtKB-SubCell"/>
</dbReference>
<dbReference type="Proteomes" id="UP000306102">
    <property type="component" value="Unassembled WGS sequence"/>
</dbReference>
<dbReference type="STRING" id="542762.A0A4S4DTP0"/>
<keyword evidence="7 8" id="KW-0472">Membrane</keyword>
<dbReference type="Pfam" id="PF02545">
    <property type="entry name" value="Maf"/>
    <property type="match status" value="1"/>
</dbReference>
<sequence>MRANLSNIPSGYNSPLKHYKKTILLIILVLVVAILILPVDHLRGNLPFLPQSQELNGNVDVSVPLYEENNDEVKVNPRESESRVNRLEKECSNIFSGKWVPYPQGPLYTNKSGCLIDDGENCLKFGRPDTEFMKWRWKPDGCELPVFDAAQFLEIVRGKSMAFVGDSVARNQAQSLLCLLTSVSYPLTPNLLVGDSVARNQAQSLLCLLTSVARPVDESGTNDTTFRRWVYTDYNFTLELLLTTHLVKAHGVDAFSMNPIDLYLDEADETWATKVENLDYVIISTGHWFSRPIMYHEKYKDVGCNMCSKKNMTDLTRYYGFRKAFQTAFRTFLDLQNFKGIIFLRTITPTHFETEEWEGRGNCVRKRPFTKQEMKFDWYLSMFYKIQMDEFWAAKREGKERGLKFRLLDITETMRLRPDGHPNHYGHPPKKKKRSADCLHWCLPGPIDTWNELLLQMLKTEGFSSSIIGYDMLTPPDFEREIGLKVYFHDIPNEVIDSLVEEGIMLNVAGGLMLEHPLTLPFVDTMVGTIDFVKGLPKSLTEKLIQEALYILLVVLMF</sequence>
<keyword evidence="12" id="KW-1185">Reference proteome</keyword>
<evidence type="ECO:0000313" key="11">
    <source>
        <dbReference type="EMBL" id="THG06284.1"/>
    </source>
</evidence>
<dbReference type="GO" id="GO:0047429">
    <property type="term" value="F:nucleoside triphosphate diphosphatase activity"/>
    <property type="evidence" value="ECO:0007669"/>
    <property type="project" value="InterPro"/>
</dbReference>
<dbReference type="Gene3D" id="3.90.950.10">
    <property type="match status" value="1"/>
</dbReference>
<comment type="similarity">
    <text evidence="2">Belongs to the PC-esterase family. TBL subfamily.</text>
</comment>
<dbReference type="GO" id="GO:0016413">
    <property type="term" value="F:O-acetyltransferase activity"/>
    <property type="evidence" value="ECO:0007669"/>
    <property type="project" value="InterPro"/>
</dbReference>
<dbReference type="AlphaFoldDB" id="A0A4S4DTP0"/>
<dbReference type="SUPFAM" id="SSF52972">
    <property type="entry name" value="ITPase-like"/>
    <property type="match status" value="1"/>
</dbReference>
<keyword evidence="4" id="KW-0378">Hydrolase</keyword>
<dbReference type="PANTHER" id="PTHR32285:SF13">
    <property type="entry name" value="TRICHOME BIREFRINGENCE-LIKE N-TERMINAL DOMAIN-CONTAINING PROTEIN"/>
    <property type="match status" value="1"/>
</dbReference>
<evidence type="ECO:0000256" key="1">
    <source>
        <dbReference type="ARBA" id="ARBA00004167"/>
    </source>
</evidence>
<dbReference type="Pfam" id="PF13839">
    <property type="entry name" value="PC-Esterase"/>
    <property type="match status" value="2"/>
</dbReference>
<evidence type="ECO:0000256" key="4">
    <source>
        <dbReference type="ARBA" id="ARBA00022801"/>
    </source>
</evidence>
<evidence type="ECO:0000256" key="6">
    <source>
        <dbReference type="ARBA" id="ARBA00022989"/>
    </source>
</evidence>
<evidence type="ECO:0000256" key="5">
    <source>
        <dbReference type="ARBA" id="ARBA00022968"/>
    </source>
</evidence>
<dbReference type="InterPro" id="IPR029962">
    <property type="entry name" value="TBL"/>
</dbReference>
<protein>
    <submittedName>
        <fullName evidence="11">Uncharacterized protein</fullName>
    </submittedName>
</protein>
<dbReference type="PANTHER" id="PTHR32285">
    <property type="entry name" value="PROTEIN TRICHOME BIREFRINGENCE-LIKE 9-RELATED"/>
    <property type="match status" value="1"/>
</dbReference>
<dbReference type="EMBL" id="SDRB02010469">
    <property type="protein sequence ID" value="THG06284.1"/>
    <property type="molecule type" value="Genomic_DNA"/>
</dbReference>
<dbReference type="InterPro" id="IPR025846">
    <property type="entry name" value="TBL_N"/>
</dbReference>
<dbReference type="InterPro" id="IPR029001">
    <property type="entry name" value="ITPase-like_fam"/>
</dbReference>
<keyword evidence="3 8" id="KW-0812">Transmembrane</keyword>
<feature type="transmembrane region" description="Helical" evidence="8">
    <location>
        <begin position="21"/>
        <end position="39"/>
    </location>
</feature>
<gene>
    <name evidence="11" type="ORF">TEA_025716</name>
</gene>
<proteinExistence type="inferred from homology"/>
<evidence type="ECO:0000256" key="7">
    <source>
        <dbReference type="ARBA" id="ARBA00023136"/>
    </source>
</evidence>
<dbReference type="InterPro" id="IPR026057">
    <property type="entry name" value="TBL_C"/>
</dbReference>
<dbReference type="Pfam" id="PF14416">
    <property type="entry name" value="PMR5N"/>
    <property type="match status" value="1"/>
</dbReference>
<organism evidence="11 12">
    <name type="scientific">Camellia sinensis var. sinensis</name>
    <name type="common">China tea</name>
    <dbReference type="NCBI Taxonomy" id="542762"/>
    <lineage>
        <taxon>Eukaryota</taxon>
        <taxon>Viridiplantae</taxon>
        <taxon>Streptophyta</taxon>
        <taxon>Embryophyta</taxon>
        <taxon>Tracheophyta</taxon>
        <taxon>Spermatophyta</taxon>
        <taxon>Magnoliopsida</taxon>
        <taxon>eudicotyledons</taxon>
        <taxon>Gunneridae</taxon>
        <taxon>Pentapetalae</taxon>
        <taxon>asterids</taxon>
        <taxon>Ericales</taxon>
        <taxon>Theaceae</taxon>
        <taxon>Camellia</taxon>
    </lineage>
</organism>
<name>A0A4S4DTP0_CAMSN</name>
<evidence type="ECO:0000256" key="8">
    <source>
        <dbReference type="SAM" id="Phobius"/>
    </source>
</evidence>
<evidence type="ECO:0000259" key="9">
    <source>
        <dbReference type="Pfam" id="PF13839"/>
    </source>
</evidence>
<feature type="domain" description="Trichome birefringence-like C-terminal" evidence="9">
    <location>
        <begin position="144"/>
        <end position="183"/>
    </location>
</feature>